<dbReference type="InterPro" id="IPR006186">
    <property type="entry name" value="Ser/Thr-sp_prot-phosphatase"/>
</dbReference>
<dbReference type="InterPro" id="IPR004843">
    <property type="entry name" value="Calcineurin-like_PHP"/>
</dbReference>
<dbReference type="PROSITE" id="PS00125">
    <property type="entry name" value="SER_THR_PHOSPHATASE"/>
    <property type="match status" value="1"/>
</dbReference>
<dbReference type="PRINTS" id="PR00114">
    <property type="entry name" value="STPHPHTASE"/>
</dbReference>
<evidence type="ECO:0000256" key="8">
    <source>
        <dbReference type="RuleBase" id="RU004273"/>
    </source>
</evidence>
<comment type="cofactor">
    <cofactor evidence="1">
        <name>Mn(2+)</name>
        <dbReference type="ChEBI" id="CHEBI:29035"/>
    </cofactor>
</comment>
<reference evidence="10" key="1">
    <citation type="submission" date="2016-10" db="EMBL/GenBank/DDBJ databases">
        <authorList>
            <person name="Benchimol M."/>
            <person name="Almeida L.G."/>
            <person name="Vasconcelos A.T."/>
            <person name="Perreira-Neves A."/>
            <person name="Rosa I.A."/>
            <person name="Tasca T."/>
            <person name="Bogo M.R."/>
            <person name="de Souza W."/>
        </authorList>
    </citation>
    <scope>NUCLEOTIDE SEQUENCE [LARGE SCALE GENOMIC DNA]</scope>
    <source>
        <strain evidence="10">K</strain>
    </source>
</reference>
<evidence type="ECO:0000256" key="3">
    <source>
        <dbReference type="ARBA" id="ARBA00022801"/>
    </source>
</evidence>
<dbReference type="OrthoDB" id="10495845at2759"/>
<evidence type="ECO:0000256" key="2">
    <source>
        <dbReference type="ARBA" id="ARBA00022723"/>
    </source>
</evidence>
<name>A0A1J4KQE4_9EUKA</name>
<keyword evidence="4" id="KW-0904">Protein phosphatase</keyword>
<dbReference type="GO" id="GO:0005737">
    <property type="term" value="C:cytoplasm"/>
    <property type="evidence" value="ECO:0007669"/>
    <property type="project" value="TreeGrafter"/>
</dbReference>
<organism evidence="10 11">
    <name type="scientific">Tritrichomonas foetus</name>
    <dbReference type="NCBI Taxonomy" id="1144522"/>
    <lineage>
        <taxon>Eukaryota</taxon>
        <taxon>Metamonada</taxon>
        <taxon>Parabasalia</taxon>
        <taxon>Tritrichomonadida</taxon>
        <taxon>Tritrichomonadidae</taxon>
        <taxon>Tritrichomonas</taxon>
    </lineage>
</organism>
<dbReference type="GO" id="GO:0005634">
    <property type="term" value="C:nucleus"/>
    <property type="evidence" value="ECO:0007669"/>
    <property type="project" value="TreeGrafter"/>
</dbReference>
<evidence type="ECO:0000256" key="1">
    <source>
        <dbReference type="ARBA" id="ARBA00001936"/>
    </source>
</evidence>
<evidence type="ECO:0000256" key="6">
    <source>
        <dbReference type="ARBA" id="ARBA00047761"/>
    </source>
</evidence>
<keyword evidence="2" id="KW-0479">Metal-binding</keyword>
<evidence type="ECO:0000256" key="7">
    <source>
        <dbReference type="ARBA" id="ARBA00048336"/>
    </source>
</evidence>
<dbReference type="InterPro" id="IPR050341">
    <property type="entry name" value="PP1_catalytic_subunit"/>
</dbReference>
<dbReference type="Gene3D" id="3.60.21.10">
    <property type="match status" value="1"/>
</dbReference>
<dbReference type="GeneID" id="94834800"/>
<dbReference type="SUPFAM" id="SSF56300">
    <property type="entry name" value="Metallo-dependent phosphatases"/>
    <property type="match status" value="1"/>
</dbReference>
<protein>
    <recommendedName>
        <fullName evidence="8">Serine/threonine-protein phosphatase</fullName>
        <ecNumber evidence="8">3.1.3.16</ecNumber>
    </recommendedName>
</protein>
<dbReference type="PANTHER" id="PTHR11668:SF300">
    <property type="entry name" value="SERINE_THREONINE-PROTEIN PHOSPHATASE"/>
    <property type="match status" value="1"/>
</dbReference>
<dbReference type="GO" id="GO:0046872">
    <property type="term" value="F:metal ion binding"/>
    <property type="evidence" value="ECO:0007669"/>
    <property type="project" value="UniProtKB-KW"/>
</dbReference>
<sequence length="392" mass="44095">MSKQGAKTERSVVDHFYRIIGPLIRLPRQKIINFGTTLPIPRFDESDIKELCEEATNILKPQGPLLKIDPPCYVVGDIHGDLHDLLRIFSEVGDLTKTKIIFLGDYIDRGGFSLEVVIVLFTVLCKFPNNVILLRGNHEFPNVYSCTSLSDELKGLYQNNSLFHVIHNVFIWLPLATLVAGKYLCLHGGIGPDLNSISDIQNIPYPITNYDESKLVADILWSDPCKTIMNFLDSTRGCGMFFGQTAISQFIKENNLKMLIRAHQCIYDGVEIFKDLVMTVFSTSFYNDEENKGAFVHIDQNLEIQTHILQPMKPIRRAVASYAQVAPRKGGIIKRPVIRIPSANNPISPTGHLIMPQINRARSRLSLTLVPAIVRPRLPDLDAELIPTISVH</sequence>
<feature type="domain" description="Serine/threonine specific protein phosphatases" evidence="9">
    <location>
        <begin position="134"/>
        <end position="139"/>
    </location>
</feature>
<dbReference type="AlphaFoldDB" id="A0A1J4KQE4"/>
<dbReference type="PANTHER" id="PTHR11668">
    <property type="entry name" value="SERINE/THREONINE PROTEIN PHOSPHATASE"/>
    <property type="match status" value="1"/>
</dbReference>
<dbReference type="CDD" id="cd00144">
    <property type="entry name" value="MPP_PPP_family"/>
    <property type="match status" value="1"/>
</dbReference>
<evidence type="ECO:0000313" key="11">
    <source>
        <dbReference type="Proteomes" id="UP000179807"/>
    </source>
</evidence>
<dbReference type="GO" id="GO:0004722">
    <property type="term" value="F:protein serine/threonine phosphatase activity"/>
    <property type="evidence" value="ECO:0007669"/>
    <property type="project" value="UniProtKB-EC"/>
</dbReference>
<gene>
    <name evidence="10" type="ORF">TRFO_18300</name>
</gene>
<dbReference type="VEuPathDB" id="TrichDB:TRFO_18300"/>
<keyword evidence="3 8" id="KW-0378">Hydrolase</keyword>
<dbReference type="Proteomes" id="UP000179807">
    <property type="component" value="Unassembled WGS sequence"/>
</dbReference>
<comment type="similarity">
    <text evidence="8">Belongs to the PPP phosphatase family.</text>
</comment>
<comment type="catalytic activity">
    <reaction evidence="6">
        <text>O-phospho-L-seryl-[protein] + H2O = L-seryl-[protein] + phosphate</text>
        <dbReference type="Rhea" id="RHEA:20629"/>
        <dbReference type="Rhea" id="RHEA-COMP:9863"/>
        <dbReference type="Rhea" id="RHEA-COMP:11604"/>
        <dbReference type="ChEBI" id="CHEBI:15377"/>
        <dbReference type="ChEBI" id="CHEBI:29999"/>
        <dbReference type="ChEBI" id="CHEBI:43474"/>
        <dbReference type="ChEBI" id="CHEBI:83421"/>
        <dbReference type="EC" id="3.1.3.16"/>
    </reaction>
</comment>
<dbReference type="SMART" id="SM00156">
    <property type="entry name" value="PP2Ac"/>
    <property type="match status" value="1"/>
</dbReference>
<comment type="caution">
    <text evidence="10">The sequence shown here is derived from an EMBL/GenBank/DDBJ whole genome shotgun (WGS) entry which is preliminary data.</text>
</comment>
<dbReference type="InterPro" id="IPR029052">
    <property type="entry name" value="Metallo-depent_PP-like"/>
</dbReference>
<evidence type="ECO:0000313" key="10">
    <source>
        <dbReference type="EMBL" id="OHT12012.1"/>
    </source>
</evidence>
<keyword evidence="5" id="KW-0464">Manganese</keyword>
<dbReference type="EC" id="3.1.3.16" evidence="8"/>
<evidence type="ECO:0000259" key="9">
    <source>
        <dbReference type="PROSITE" id="PS00125"/>
    </source>
</evidence>
<dbReference type="RefSeq" id="XP_068365148.1">
    <property type="nucleotide sequence ID" value="XM_068500096.1"/>
</dbReference>
<evidence type="ECO:0000256" key="4">
    <source>
        <dbReference type="ARBA" id="ARBA00022912"/>
    </source>
</evidence>
<dbReference type="Pfam" id="PF00149">
    <property type="entry name" value="Metallophos"/>
    <property type="match status" value="1"/>
</dbReference>
<proteinExistence type="inferred from homology"/>
<keyword evidence="11" id="KW-1185">Reference proteome</keyword>
<comment type="catalytic activity">
    <reaction evidence="7 8">
        <text>O-phospho-L-threonyl-[protein] + H2O = L-threonyl-[protein] + phosphate</text>
        <dbReference type="Rhea" id="RHEA:47004"/>
        <dbReference type="Rhea" id="RHEA-COMP:11060"/>
        <dbReference type="Rhea" id="RHEA-COMP:11605"/>
        <dbReference type="ChEBI" id="CHEBI:15377"/>
        <dbReference type="ChEBI" id="CHEBI:30013"/>
        <dbReference type="ChEBI" id="CHEBI:43474"/>
        <dbReference type="ChEBI" id="CHEBI:61977"/>
        <dbReference type="EC" id="3.1.3.16"/>
    </reaction>
</comment>
<dbReference type="EMBL" id="MLAK01000573">
    <property type="protein sequence ID" value="OHT12012.1"/>
    <property type="molecule type" value="Genomic_DNA"/>
</dbReference>
<accession>A0A1J4KQE4</accession>
<evidence type="ECO:0000256" key="5">
    <source>
        <dbReference type="ARBA" id="ARBA00023211"/>
    </source>
</evidence>